<protein>
    <submittedName>
        <fullName evidence="1">Uncharacterized protein</fullName>
    </submittedName>
</protein>
<name>A0A2P2PFN3_RHIMU</name>
<reference evidence="1" key="1">
    <citation type="submission" date="2018-02" db="EMBL/GenBank/DDBJ databases">
        <title>Rhizophora mucronata_Transcriptome.</title>
        <authorList>
            <person name="Meera S.P."/>
            <person name="Sreeshan A."/>
            <person name="Augustine A."/>
        </authorList>
    </citation>
    <scope>NUCLEOTIDE SEQUENCE</scope>
    <source>
        <tissue evidence="1">Leaf</tissue>
    </source>
</reference>
<dbReference type="AlphaFoldDB" id="A0A2P2PFN3"/>
<evidence type="ECO:0000313" key="1">
    <source>
        <dbReference type="EMBL" id="MBX53479.1"/>
    </source>
</evidence>
<organism evidence="1">
    <name type="scientific">Rhizophora mucronata</name>
    <name type="common">Asiatic mangrove</name>
    <dbReference type="NCBI Taxonomy" id="61149"/>
    <lineage>
        <taxon>Eukaryota</taxon>
        <taxon>Viridiplantae</taxon>
        <taxon>Streptophyta</taxon>
        <taxon>Embryophyta</taxon>
        <taxon>Tracheophyta</taxon>
        <taxon>Spermatophyta</taxon>
        <taxon>Magnoliopsida</taxon>
        <taxon>eudicotyledons</taxon>
        <taxon>Gunneridae</taxon>
        <taxon>Pentapetalae</taxon>
        <taxon>rosids</taxon>
        <taxon>fabids</taxon>
        <taxon>Malpighiales</taxon>
        <taxon>Rhizophoraceae</taxon>
        <taxon>Rhizophora</taxon>
    </lineage>
</organism>
<sequence length="40" mass="4886">MSQMTHIDSNPHKKIAHKIHHMQLQNRERIIREVLKKDSR</sequence>
<dbReference type="EMBL" id="GGEC01072995">
    <property type="protein sequence ID" value="MBX53479.1"/>
    <property type="molecule type" value="Transcribed_RNA"/>
</dbReference>
<proteinExistence type="predicted"/>
<accession>A0A2P2PFN3</accession>